<keyword evidence="1" id="KW-0472">Membrane</keyword>
<evidence type="ECO:0000256" key="1">
    <source>
        <dbReference type="SAM" id="Phobius"/>
    </source>
</evidence>
<keyword evidence="1" id="KW-0812">Transmembrane</keyword>
<feature type="transmembrane region" description="Helical" evidence="1">
    <location>
        <begin position="47"/>
        <end position="78"/>
    </location>
</feature>
<comment type="caution">
    <text evidence="2">The sequence shown here is derived from an EMBL/GenBank/DDBJ whole genome shotgun (WGS) entry which is preliminary data.</text>
</comment>
<gene>
    <name evidence="2" type="ORF">HYC85_009426</name>
</gene>
<keyword evidence="1" id="KW-1133">Transmembrane helix</keyword>
<keyword evidence="3" id="KW-1185">Reference proteome</keyword>
<proteinExistence type="predicted"/>
<dbReference type="AlphaFoldDB" id="A0A7J7HEY5"/>
<evidence type="ECO:0000313" key="2">
    <source>
        <dbReference type="EMBL" id="KAF5951482.1"/>
    </source>
</evidence>
<evidence type="ECO:0000313" key="3">
    <source>
        <dbReference type="Proteomes" id="UP000593564"/>
    </source>
</evidence>
<reference evidence="2 3" key="2">
    <citation type="submission" date="2020-07" db="EMBL/GenBank/DDBJ databases">
        <title>Genome assembly of wild tea tree DASZ reveals pedigree and selection history of tea varieties.</title>
        <authorList>
            <person name="Zhang W."/>
        </authorList>
    </citation>
    <scope>NUCLEOTIDE SEQUENCE [LARGE SCALE GENOMIC DNA]</scope>
    <source>
        <strain evidence="3">cv. G240</strain>
        <tissue evidence="2">Leaf</tissue>
    </source>
</reference>
<dbReference type="EMBL" id="JACBKZ010000004">
    <property type="protein sequence ID" value="KAF5951482.1"/>
    <property type="molecule type" value="Genomic_DNA"/>
</dbReference>
<reference evidence="3" key="1">
    <citation type="journal article" date="2020" name="Nat. Commun.">
        <title>Genome assembly of wild tea tree DASZ reveals pedigree and selection history of tea varieties.</title>
        <authorList>
            <person name="Zhang W."/>
            <person name="Zhang Y."/>
            <person name="Qiu H."/>
            <person name="Guo Y."/>
            <person name="Wan H."/>
            <person name="Zhang X."/>
            <person name="Scossa F."/>
            <person name="Alseekh S."/>
            <person name="Zhang Q."/>
            <person name="Wang P."/>
            <person name="Xu L."/>
            <person name="Schmidt M.H."/>
            <person name="Jia X."/>
            <person name="Li D."/>
            <person name="Zhu A."/>
            <person name="Guo F."/>
            <person name="Chen W."/>
            <person name="Ni D."/>
            <person name="Usadel B."/>
            <person name="Fernie A.R."/>
            <person name="Wen W."/>
        </authorList>
    </citation>
    <scope>NUCLEOTIDE SEQUENCE [LARGE SCALE GENOMIC DNA]</scope>
    <source>
        <strain evidence="3">cv. G240</strain>
    </source>
</reference>
<organism evidence="2 3">
    <name type="scientific">Camellia sinensis</name>
    <name type="common">Tea plant</name>
    <name type="synonym">Thea sinensis</name>
    <dbReference type="NCBI Taxonomy" id="4442"/>
    <lineage>
        <taxon>Eukaryota</taxon>
        <taxon>Viridiplantae</taxon>
        <taxon>Streptophyta</taxon>
        <taxon>Embryophyta</taxon>
        <taxon>Tracheophyta</taxon>
        <taxon>Spermatophyta</taxon>
        <taxon>Magnoliopsida</taxon>
        <taxon>eudicotyledons</taxon>
        <taxon>Gunneridae</taxon>
        <taxon>Pentapetalae</taxon>
        <taxon>asterids</taxon>
        <taxon>Ericales</taxon>
        <taxon>Theaceae</taxon>
        <taxon>Camellia</taxon>
    </lineage>
</organism>
<sequence length="139" mass="16334">MLSMDATRATVVVRQSLRLVHLRIRPFPQFPHPLPPKSIAHTLRHQFIIQIIILLLLIIIIIIVVVVVFIIIVFISLINRYMFRKILLILLINRHMFHDKIFTNMINGVIYEIGRRRLSGEIGRERFQNIEIVVVVVVE</sequence>
<accession>A0A7J7HEY5</accession>
<name>A0A7J7HEY5_CAMSI</name>
<dbReference type="Proteomes" id="UP000593564">
    <property type="component" value="Unassembled WGS sequence"/>
</dbReference>
<protein>
    <submittedName>
        <fullName evidence="2">Uncharacterized protein</fullName>
    </submittedName>
</protein>